<dbReference type="Gene3D" id="3.60.10.10">
    <property type="entry name" value="Endonuclease/exonuclease/phosphatase"/>
    <property type="match status" value="1"/>
</dbReference>
<evidence type="ECO:0000256" key="7">
    <source>
        <dbReference type="ARBA" id="ARBA00023273"/>
    </source>
</evidence>
<keyword evidence="17" id="KW-1133">Transmembrane helix</keyword>
<evidence type="ECO:0000256" key="5">
    <source>
        <dbReference type="ARBA" id="ARBA00022801"/>
    </source>
</evidence>
<evidence type="ECO:0000256" key="6">
    <source>
        <dbReference type="ARBA" id="ARBA00023098"/>
    </source>
</evidence>
<evidence type="ECO:0000256" key="9">
    <source>
        <dbReference type="ARBA" id="ARBA00050516"/>
    </source>
</evidence>
<evidence type="ECO:0000256" key="3">
    <source>
        <dbReference type="ARBA" id="ARBA00012981"/>
    </source>
</evidence>
<accession>A0A6I8PK50</accession>
<dbReference type="SMART" id="SM00128">
    <property type="entry name" value="IPPc"/>
    <property type="match status" value="1"/>
</dbReference>
<evidence type="ECO:0000256" key="11">
    <source>
        <dbReference type="ARBA" id="ARBA00061856"/>
    </source>
</evidence>
<dbReference type="GO" id="GO:0046856">
    <property type="term" value="P:phosphatidylinositol dephosphorylation"/>
    <property type="evidence" value="ECO:0007669"/>
    <property type="project" value="InterPro"/>
</dbReference>
<name>A0A6I8PK50_XENTR</name>
<reference evidence="19" key="2">
    <citation type="submission" date="2020-05" db="UniProtKB">
        <authorList>
            <consortium name="Ensembl"/>
        </authorList>
    </citation>
    <scope>IDENTIFICATION</scope>
</reference>
<dbReference type="GeneTree" id="ENSGT00940000158199"/>
<reference evidence="19" key="1">
    <citation type="journal article" date="2010" name="Science">
        <title>The genome of the Western clawed frog Xenopus tropicalis.</title>
        <authorList>
            <person name="Hellsten U."/>
            <person name="Harland R.M."/>
            <person name="Gilchrist M.J."/>
            <person name="Hendrix D."/>
            <person name="Jurka J."/>
            <person name="Kapitonov V."/>
            <person name="Ovcharenko I."/>
            <person name="Putnam N.H."/>
            <person name="Shu S."/>
            <person name="Taher L."/>
            <person name="Blitz I.L."/>
            <person name="Blumberg B."/>
            <person name="Dichmann D.S."/>
            <person name="Dubchak I."/>
            <person name="Amaya E."/>
            <person name="Detter J.C."/>
            <person name="Fletcher R."/>
            <person name="Gerhard D.S."/>
            <person name="Goodstein D."/>
            <person name="Graves T."/>
            <person name="Grigoriev I.V."/>
            <person name="Grimwood J."/>
            <person name="Kawashima T."/>
            <person name="Lindquist E."/>
            <person name="Lucas S.M."/>
            <person name="Mead P.E."/>
            <person name="Mitros T."/>
            <person name="Ogino H."/>
            <person name="Ohta Y."/>
            <person name="Poliakov A.V."/>
            <person name="Pollet N."/>
            <person name="Robert J."/>
            <person name="Salamov A."/>
            <person name="Sater A.K."/>
            <person name="Schmutz J."/>
            <person name="Terry A."/>
            <person name="Vize P.D."/>
            <person name="Warren W.C."/>
            <person name="Wells D."/>
            <person name="Wills A."/>
            <person name="Wilson R.K."/>
            <person name="Zimmerman L.B."/>
            <person name="Zorn A.M."/>
            <person name="Grainger R."/>
            <person name="Grammer T."/>
            <person name="Khokha M.K."/>
            <person name="Richardson P.M."/>
            <person name="Rokhsar D.S."/>
        </authorList>
    </citation>
    <scope>NUCLEOTIDE SEQUENCE [LARGE SCALE GENOMIC DNA]</scope>
    <source>
        <strain evidence="19">Nigerian</strain>
    </source>
</reference>
<feature type="transmembrane region" description="Helical" evidence="17">
    <location>
        <begin position="129"/>
        <end position="149"/>
    </location>
</feature>
<dbReference type="InterPro" id="IPR000300">
    <property type="entry name" value="IPPc"/>
</dbReference>
<dbReference type="PANTHER" id="PTHR46625:SF2">
    <property type="entry name" value="PHOSPHATIDYLINOSITOL POLYPHOSPHATE 5-PHOSPHATASE TYPE IV-LIKE"/>
    <property type="match status" value="1"/>
</dbReference>
<keyword evidence="6" id="KW-0443">Lipid metabolism</keyword>
<evidence type="ECO:0000256" key="12">
    <source>
        <dbReference type="ARBA" id="ARBA00068933"/>
    </source>
</evidence>
<keyword evidence="17" id="KW-0472">Membrane</keyword>
<dbReference type="InParanoid" id="A0A6I8PK50"/>
<dbReference type="GO" id="GO:0004439">
    <property type="term" value="F:phosphatidylinositol-4,5-bisphosphate 5-phosphatase activity"/>
    <property type="evidence" value="ECO:0007669"/>
    <property type="project" value="UniProtKB-EC"/>
</dbReference>
<evidence type="ECO:0000256" key="1">
    <source>
        <dbReference type="ARBA" id="ARBA00004138"/>
    </source>
</evidence>
<evidence type="ECO:0000256" key="14">
    <source>
        <dbReference type="ARBA" id="ARBA00079915"/>
    </source>
</evidence>
<dbReference type="GO" id="GO:0032580">
    <property type="term" value="C:Golgi cisterna membrane"/>
    <property type="evidence" value="ECO:0007669"/>
    <property type="project" value="UniProtKB-SubCell"/>
</dbReference>
<comment type="subcellular location">
    <subcellularLocation>
        <location evidence="1">Cell projection</location>
        <location evidence="1">Cilium</location>
    </subcellularLocation>
    <subcellularLocation>
        <location evidence="2">Golgi apparatus</location>
        <location evidence="2">Golgi stack membrane</location>
        <topology evidence="2">Peripheral membrane protein</topology>
        <orientation evidence="2">Cytoplasmic side</orientation>
    </subcellularLocation>
</comment>
<dbReference type="InterPro" id="IPR036691">
    <property type="entry name" value="Endo/exonu/phosph_ase_sf"/>
</dbReference>
<dbReference type="GO" id="GO:0004445">
    <property type="term" value="F:inositol-polyphosphate 5-phosphatase activity"/>
    <property type="evidence" value="ECO:0007669"/>
    <property type="project" value="InterPro"/>
</dbReference>
<feature type="domain" description="Inositol polyphosphate-related phosphatase" evidence="18">
    <location>
        <begin position="193"/>
        <end position="495"/>
    </location>
</feature>
<feature type="transmembrane region" description="Helical" evidence="17">
    <location>
        <begin position="302"/>
        <end position="323"/>
    </location>
</feature>
<organism evidence="19">
    <name type="scientific">Xenopus tropicalis</name>
    <name type="common">Western clawed frog</name>
    <name type="synonym">Silurana tropicalis</name>
    <dbReference type="NCBI Taxonomy" id="8364"/>
    <lineage>
        <taxon>Eukaryota</taxon>
        <taxon>Metazoa</taxon>
        <taxon>Chordata</taxon>
        <taxon>Craniata</taxon>
        <taxon>Vertebrata</taxon>
        <taxon>Euteleostomi</taxon>
        <taxon>Amphibia</taxon>
        <taxon>Batrachia</taxon>
        <taxon>Anura</taxon>
        <taxon>Pipoidea</taxon>
        <taxon>Pipidae</taxon>
        <taxon>Xenopodinae</taxon>
        <taxon>Xenopus</taxon>
        <taxon>Silurana</taxon>
    </lineage>
</organism>
<keyword evidence="17" id="KW-0812">Transmembrane</keyword>
<comment type="catalytic activity">
    <reaction evidence="8">
        <text>a 1,2-diacyl-sn-glycero-3-phospho-(1D-myo-inositol-3,4,5-trisphosphate) + H2O = a 1,2-diacyl-sn-glycero-3-phospho-(1D-myo-inositol-3,4-bisphosphate) + phosphate</text>
        <dbReference type="Rhea" id="RHEA:25528"/>
        <dbReference type="ChEBI" id="CHEBI:15377"/>
        <dbReference type="ChEBI" id="CHEBI:43474"/>
        <dbReference type="ChEBI" id="CHEBI:57658"/>
        <dbReference type="ChEBI" id="CHEBI:57836"/>
        <dbReference type="EC" id="3.1.3.86"/>
    </reaction>
    <physiologicalReaction direction="left-to-right" evidence="8">
        <dbReference type="Rhea" id="RHEA:25529"/>
    </physiologicalReaction>
</comment>
<evidence type="ECO:0000313" key="19">
    <source>
        <dbReference type="Ensembl" id="ENSXETP00000057531"/>
    </source>
</evidence>
<dbReference type="GO" id="GO:0034485">
    <property type="term" value="F:phosphatidylinositol-3,4,5-trisphosphate 5-phosphatase activity"/>
    <property type="evidence" value="ECO:0007669"/>
    <property type="project" value="UniProtKB-EC"/>
</dbReference>
<keyword evidence="5" id="KW-0378">Hydrolase</keyword>
<evidence type="ECO:0000259" key="18">
    <source>
        <dbReference type="SMART" id="SM00128"/>
    </source>
</evidence>
<evidence type="ECO:0000256" key="8">
    <source>
        <dbReference type="ARBA" id="ARBA00023377"/>
    </source>
</evidence>
<protein>
    <recommendedName>
        <fullName evidence="12">Phosphatidylinositol polyphosphate 5-phosphatase type IV</fullName>
        <ecNumber evidence="4">3.1.3.36</ecNumber>
        <ecNumber evidence="3">3.1.3.86</ecNumber>
    </recommendedName>
    <alternativeName>
        <fullName evidence="15">72 kDa inositol polyphosphate 5-phosphatase</fullName>
    </alternativeName>
    <alternativeName>
        <fullName evidence="14">Inositol polyphosphate-5-phosphatase E</fullName>
    </alternativeName>
    <alternativeName>
        <fullName evidence="13">Phosphatidylinositol 4,5-bisphosphate 5-phosphatase</fullName>
    </alternativeName>
    <alternativeName>
        <fullName evidence="16">Phosphatidylinositol-3,4,5-trisphosphate 5-phosphatase</fullName>
    </alternativeName>
</protein>
<evidence type="ECO:0000256" key="17">
    <source>
        <dbReference type="SAM" id="Phobius"/>
    </source>
</evidence>
<comment type="subunit">
    <text evidence="11">Interacts (when prenylated) with PDE6D; this is important for normal location in cilia.</text>
</comment>
<dbReference type="GO" id="GO:0005929">
    <property type="term" value="C:cilium"/>
    <property type="evidence" value="ECO:0007669"/>
    <property type="project" value="UniProtKB-SubCell"/>
</dbReference>
<evidence type="ECO:0000256" key="4">
    <source>
        <dbReference type="ARBA" id="ARBA00013044"/>
    </source>
</evidence>
<dbReference type="Bgee" id="ENSXETG00000040440">
    <property type="expression patterns" value="Expressed in testis"/>
</dbReference>
<keyword evidence="7" id="KW-0966">Cell projection</keyword>
<dbReference type="InterPro" id="IPR042478">
    <property type="entry name" value="INPP5E"/>
</dbReference>
<dbReference type="SUPFAM" id="SSF56219">
    <property type="entry name" value="DNase I-like"/>
    <property type="match status" value="1"/>
</dbReference>
<feature type="transmembrane region" description="Helical" evidence="17">
    <location>
        <begin position="83"/>
        <end position="100"/>
    </location>
</feature>
<dbReference type="FunFam" id="3.60.10.10:FF:000039">
    <property type="entry name" value="72 kDa inositol polyphosphate 5-phosphatase"/>
    <property type="match status" value="1"/>
</dbReference>
<dbReference type="Ensembl" id="ENSXETT00000057531">
    <property type="protein sequence ID" value="ENSXETP00000057531"/>
    <property type="gene ID" value="ENSXETG00000040440"/>
</dbReference>
<sequence length="525" mass="60908">MNFPPFIAFFILLEQCFHSSDRSSLTQKVILTPEEFELLRNVKDTDIEEIYPLGSVILMVFSLAVAINWTVGHYWRQPYRRGAGWAHLLSVMIFTALLYTRHTSLEFHKGNPEYEEIENDEDEENDENLLVYLFALLVFIFVFTIDWCWSNIAKKLTGVSPSQTSHKRHLEERPLVGQGLLGEEELQQHLPQKNLRIFIATWNMNEKKDLPERLDDFLFPLGAESAQDLYVIGVQEGCPNRQEWQNRLQLTLGHRYVLLHSAAHGVLYLSLFIRRDLVWFCSEVECATVTTRFFPMIKTKGAVAASFTFFGTSFLFINAHFAAGDSKVKQRIQNYEKIIKDLQLPKNVPDTNPVYSDPDDVTSRFDEVFWFGDFNFRLSKSRREVDSILENLPENDMRSLLQYDQLSEEVTKGSIFKGFKEGEIHFRPTYRFNIGSDDYDTSKKQRTPSYTDRVMYKSRNQDDIHVLKYGSCSLMRQSDHKPVFGLFEVLIKPGNEKTENQQSIGMGRVGGPMTWFSLPLNKTCN</sequence>
<dbReference type="PANTHER" id="PTHR46625">
    <property type="entry name" value="72 KDA INOSITOL POLYPHOSPHATE 5-PHOSPHATASE"/>
    <property type="match status" value="1"/>
</dbReference>
<proteinExistence type="predicted"/>
<dbReference type="EC" id="3.1.3.36" evidence="4"/>
<evidence type="ECO:0000256" key="10">
    <source>
        <dbReference type="ARBA" id="ARBA00052324"/>
    </source>
</evidence>
<comment type="catalytic activity">
    <reaction evidence="10">
        <text>a 1,2-diacyl-sn-glycero-3-phospho-(1D-myo-inositol-3,5-bisphosphate) + H2O = a 1,2-diacyl-sn-glycero-3-phospho-(1D-myo-inositol-3-phosphate) + phosphate</text>
        <dbReference type="Rhea" id="RHEA:32955"/>
        <dbReference type="ChEBI" id="CHEBI:15377"/>
        <dbReference type="ChEBI" id="CHEBI:43474"/>
        <dbReference type="ChEBI" id="CHEBI:57923"/>
        <dbReference type="ChEBI" id="CHEBI:58088"/>
    </reaction>
    <physiologicalReaction direction="left-to-right" evidence="10">
        <dbReference type="Rhea" id="RHEA:32956"/>
    </physiologicalReaction>
</comment>
<evidence type="ECO:0000256" key="13">
    <source>
        <dbReference type="ARBA" id="ARBA00075837"/>
    </source>
</evidence>
<feature type="transmembrane region" description="Helical" evidence="17">
    <location>
        <begin position="50"/>
        <end position="71"/>
    </location>
</feature>
<dbReference type="Pfam" id="PF22669">
    <property type="entry name" value="Exo_endo_phos2"/>
    <property type="match status" value="1"/>
</dbReference>
<comment type="catalytic activity">
    <reaction evidence="9">
        <text>a 1,2-diacyl-sn-glycero-3-phospho-(1D-myo-inositol-4,5-bisphosphate) + H2O = a 1,2-diacyl-sn-glycero-3-phospho-(1D-myo-inositol 4-phosphate) + phosphate</text>
        <dbReference type="Rhea" id="RHEA:22764"/>
        <dbReference type="ChEBI" id="CHEBI:15377"/>
        <dbReference type="ChEBI" id="CHEBI:43474"/>
        <dbReference type="ChEBI" id="CHEBI:58178"/>
        <dbReference type="ChEBI" id="CHEBI:58456"/>
        <dbReference type="EC" id="3.1.3.36"/>
    </reaction>
    <physiologicalReaction direction="left-to-right" evidence="9">
        <dbReference type="Rhea" id="RHEA:22765"/>
    </physiologicalReaction>
</comment>
<evidence type="ECO:0000256" key="15">
    <source>
        <dbReference type="ARBA" id="ARBA00080252"/>
    </source>
</evidence>
<evidence type="ECO:0000256" key="16">
    <source>
        <dbReference type="ARBA" id="ARBA00083336"/>
    </source>
</evidence>
<evidence type="ECO:0000256" key="2">
    <source>
        <dbReference type="ARBA" id="ARBA00004344"/>
    </source>
</evidence>
<dbReference type="AlphaFoldDB" id="A0A6I8PK50"/>
<dbReference type="EC" id="3.1.3.86" evidence="3"/>